<dbReference type="Proteomes" id="UP000265600">
    <property type="component" value="Unassembled WGS sequence"/>
</dbReference>
<accession>A0A3A4N6C7</accession>
<comment type="caution">
    <text evidence="1">The sequence shown here is derived from an EMBL/GenBank/DDBJ whole genome shotgun (WGS) entry which is preliminary data.</text>
</comment>
<dbReference type="AlphaFoldDB" id="A0A3A4N6C7"/>
<organism evidence="1 2">
    <name type="scientific">Streptococcus pseudopneumoniae</name>
    <dbReference type="NCBI Taxonomy" id="257758"/>
    <lineage>
        <taxon>Bacteria</taxon>
        <taxon>Bacillati</taxon>
        <taxon>Bacillota</taxon>
        <taxon>Bacilli</taxon>
        <taxon>Lactobacillales</taxon>
        <taxon>Streptococcaceae</taxon>
        <taxon>Streptococcus</taxon>
    </lineage>
</organism>
<protein>
    <submittedName>
        <fullName evidence="1">Uncharacterized protein</fullName>
    </submittedName>
</protein>
<evidence type="ECO:0000313" key="2">
    <source>
        <dbReference type="Proteomes" id="UP000265600"/>
    </source>
</evidence>
<gene>
    <name evidence="1" type="ORF">C5O69_00680</name>
</gene>
<sequence>MGSCSLKEITLSLTFRREKARSLRQAFHLTKQLQGFLVSNKIKIIALNLTIFFGTSSLSIDNSSVK</sequence>
<evidence type="ECO:0000313" key="1">
    <source>
        <dbReference type="EMBL" id="RJP17353.1"/>
    </source>
</evidence>
<reference evidence="2" key="1">
    <citation type="submission" date="2018-02" db="EMBL/GenBank/DDBJ databases">
        <authorList>
            <person name="Handem S."/>
        </authorList>
    </citation>
    <scope>NUCLEOTIDE SEQUENCE [LARGE SCALE GENOMIC DNA]</scope>
    <source>
        <strain evidence="2">Spain3473</strain>
    </source>
</reference>
<name>A0A3A4N6C7_9STRE</name>
<dbReference type="EMBL" id="PTTJ01000012">
    <property type="protein sequence ID" value="RJP17353.1"/>
    <property type="molecule type" value="Genomic_DNA"/>
</dbReference>
<proteinExistence type="predicted"/>